<keyword evidence="6" id="KW-0833">Ubl conjugation pathway</keyword>
<dbReference type="InterPro" id="IPR000225">
    <property type="entry name" value="Armadillo"/>
</dbReference>
<dbReference type="InterPro" id="IPR003613">
    <property type="entry name" value="Ubox_domain"/>
</dbReference>
<dbReference type="PROSITE" id="PS51698">
    <property type="entry name" value="U_BOX"/>
    <property type="match status" value="1"/>
</dbReference>
<gene>
    <name evidence="9" type="ORF">DH2020_042010</name>
</gene>
<organism evidence="9 10">
    <name type="scientific">Rehmannia glutinosa</name>
    <name type="common">Chinese foxglove</name>
    <dbReference type="NCBI Taxonomy" id="99300"/>
    <lineage>
        <taxon>Eukaryota</taxon>
        <taxon>Viridiplantae</taxon>
        <taxon>Streptophyta</taxon>
        <taxon>Embryophyta</taxon>
        <taxon>Tracheophyta</taxon>
        <taxon>Spermatophyta</taxon>
        <taxon>Magnoliopsida</taxon>
        <taxon>eudicotyledons</taxon>
        <taxon>Gunneridae</taxon>
        <taxon>Pentapetalae</taxon>
        <taxon>asterids</taxon>
        <taxon>lamiids</taxon>
        <taxon>Lamiales</taxon>
        <taxon>Orobanchaceae</taxon>
        <taxon>Rehmannieae</taxon>
        <taxon>Rehmannia</taxon>
    </lineage>
</organism>
<dbReference type="SUPFAM" id="SSF48371">
    <property type="entry name" value="ARM repeat"/>
    <property type="match status" value="1"/>
</dbReference>
<evidence type="ECO:0000256" key="2">
    <source>
        <dbReference type="ARBA" id="ARBA00004906"/>
    </source>
</evidence>
<comment type="caution">
    <text evidence="9">The sequence shown here is derived from an EMBL/GenBank/DDBJ whole genome shotgun (WGS) entry which is preliminary data.</text>
</comment>
<feature type="repeat" description="ARM" evidence="7">
    <location>
        <begin position="521"/>
        <end position="563"/>
    </location>
</feature>
<dbReference type="EMBL" id="JABTTQ020002412">
    <property type="protein sequence ID" value="KAK6124258.1"/>
    <property type="molecule type" value="Genomic_DNA"/>
</dbReference>
<dbReference type="InterPro" id="IPR011989">
    <property type="entry name" value="ARM-like"/>
</dbReference>
<feature type="domain" description="U-box" evidence="8">
    <location>
        <begin position="291"/>
        <end position="365"/>
    </location>
</feature>
<protein>
    <recommendedName>
        <fullName evidence="3">RING-type E3 ubiquitin transferase</fullName>
        <ecNumber evidence="3">2.3.2.27</ecNumber>
    </recommendedName>
</protein>
<dbReference type="SMART" id="SM00504">
    <property type="entry name" value="Ubox"/>
    <property type="match status" value="1"/>
</dbReference>
<dbReference type="Gene3D" id="1.25.10.10">
    <property type="entry name" value="Leucine-rich Repeat Variant"/>
    <property type="match status" value="1"/>
</dbReference>
<name>A0ABR0UP98_REHGL</name>
<feature type="repeat" description="ARM" evidence="7">
    <location>
        <begin position="436"/>
        <end position="478"/>
    </location>
</feature>
<evidence type="ECO:0000256" key="3">
    <source>
        <dbReference type="ARBA" id="ARBA00012483"/>
    </source>
</evidence>
<dbReference type="InterPro" id="IPR058678">
    <property type="entry name" value="ARM_PUB"/>
</dbReference>
<keyword evidence="4" id="KW-0808">Transferase</keyword>
<keyword evidence="10" id="KW-1185">Reference proteome</keyword>
<proteinExistence type="predicted"/>
<dbReference type="SUPFAM" id="SSF57850">
    <property type="entry name" value="RING/U-box"/>
    <property type="match status" value="1"/>
</dbReference>
<evidence type="ECO:0000256" key="4">
    <source>
        <dbReference type="ARBA" id="ARBA00022679"/>
    </source>
</evidence>
<dbReference type="SMART" id="SM00185">
    <property type="entry name" value="ARM"/>
    <property type="match status" value="4"/>
</dbReference>
<evidence type="ECO:0000313" key="9">
    <source>
        <dbReference type="EMBL" id="KAK6124258.1"/>
    </source>
</evidence>
<dbReference type="PANTHER" id="PTHR23315:SF266">
    <property type="entry name" value="U-BOX DOMAIN-CONTAINING PROTEIN 17"/>
    <property type="match status" value="1"/>
</dbReference>
<keyword evidence="5" id="KW-0677">Repeat</keyword>
<accession>A0ABR0UP98</accession>
<evidence type="ECO:0000256" key="5">
    <source>
        <dbReference type="ARBA" id="ARBA00022737"/>
    </source>
</evidence>
<dbReference type="Pfam" id="PF04564">
    <property type="entry name" value="U-box"/>
    <property type="match status" value="1"/>
</dbReference>
<dbReference type="Pfam" id="PF25598">
    <property type="entry name" value="ARM_PUB"/>
    <property type="match status" value="1"/>
</dbReference>
<dbReference type="PROSITE" id="PS50176">
    <property type="entry name" value="ARM_REPEAT"/>
    <property type="match status" value="2"/>
</dbReference>
<dbReference type="InterPro" id="IPR057623">
    <property type="entry name" value="PUB12-19-like_N"/>
</dbReference>
<dbReference type="InterPro" id="IPR045210">
    <property type="entry name" value="RING-Ubox_PUB"/>
</dbReference>
<comment type="catalytic activity">
    <reaction evidence="1">
        <text>S-ubiquitinyl-[E2 ubiquitin-conjugating enzyme]-L-cysteine + [acceptor protein]-L-lysine = [E2 ubiquitin-conjugating enzyme]-L-cysteine + N(6)-ubiquitinyl-[acceptor protein]-L-lysine.</text>
        <dbReference type="EC" id="2.3.2.27"/>
    </reaction>
</comment>
<sequence length="720" mass="79392">MASAAMFSSLRRRRSPSLEAFLAPVDLSNAAVLGTLRSISTELVSSFSGKHKTAPFFQGKNSRSLIRKIQVISVLLDAFPDVRFSKISPTVFLCLKELYLLLYRSKILIDYVKGSSKLWLLLQNHSISGHFHDMNQEISTLLDVFPLSDMNLFEDVKEQVELLRKQSRKSKLFIDKHDDLLRLKLYYFLNEFENGRIPERNELYAFFVEKLGFCDVKSYRAEIEFLEEQIVNHDGDIDPTASVINGFVAIIRYCRYLLFRFEDEEGELGKWKRRTTKKGLISQEIADTFVKIPKDFCCPISLDLMQDPVIISTGQTYDRSSIARWMEEGHCTCPKTGQMLVHTKLVPNRALRNLILQWCIANGIPYDPPENADYSSENSVSILPSKAAIVATKATARLLVEQLENGTPRAKTVSAWEIRLLAKTGRENRACIAEAGAIPLLKRLLSSSDAFAQENSVTAMLNLSIYDKNKSRIMDVEGCLSAIVGVLRNGHTTEARENAAATLFSLSAVHDYKKQIARENGAVEALAGLLKEGTNRGKKDAVTALFNLSTHNENCGRMIESGAIAALVGSLGCENVSEEAAGALALIVRQPMGAEAVGKEEMAVVGLTGMMRCGTPRGKENAVVALLELCRSGWAAATERVVRVPALAGLLQSLLFTGTKRARRKAASLARVFQRCENAYLHFGGLDIGYASFAGNSGAARDTSFAGDVSIPVSISVPVL</sequence>
<dbReference type="InterPro" id="IPR016024">
    <property type="entry name" value="ARM-type_fold"/>
</dbReference>
<dbReference type="PANTHER" id="PTHR23315">
    <property type="entry name" value="U BOX DOMAIN-CONTAINING"/>
    <property type="match status" value="1"/>
</dbReference>
<comment type="pathway">
    <text evidence="2">Protein modification; protein ubiquitination.</text>
</comment>
<evidence type="ECO:0000256" key="7">
    <source>
        <dbReference type="PROSITE-ProRule" id="PRU00259"/>
    </source>
</evidence>
<evidence type="ECO:0000256" key="6">
    <source>
        <dbReference type="ARBA" id="ARBA00022786"/>
    </source>
</evidence>
<dbReference type="InterPro" id="IPR013083">
    <property type="entry name" value="Znf_RING/FYVE/PHD"/>
</dbReference>
<evidence type="ECO:0000259" key="8">
    <source>
        <dbReference type="PROSITE" id="PS51698"/>
    </source>
</evidence>
<dbReference type="Gene3D" id="3.30.40.10">
    <property type="entry name" value="Zinc/RING finger domain, C3HC4 (zinc finger)"/>
    <property type="match status" value="1"/>
</dbReference>
<dbReference type="CDD" id="cd16664">
    <property type="entry name" value="RING-Ubox_PUB"/>
    <property type="match status" value="1"/>
</dbReference>
<dbReference type="EC" id="2.3.2.27" evidence="3"/>
<dbReference type="Proteomes" id="UP001318860">
    <property type="component" value="Unassembled WGS sequence"/>
</dbReference>
<dbReference type="Pfam" id="PF25368">
    <property type="entry name" value="PUB10_N"/>
    <property type="match status" value="1"/>
</dbReference>
<reference evidence="9 10" key="1">
    <citation type="journal article" date="2021" name="Comput. Struct. Biotechnol. J.">
        <title>De novo genome assembly of the potent medicinal plant Rehmannia glutinosa using nanopore technology.</title>
        <authorList>
            <person name="Ma L."/>
            <person name="Dong C."/>
            <person name="Song C."/>
            <person name="Wang X."/>
            <person name="Zheng X."/>
            <person name="Niu Y."/>
            <person name="Chen S."/>
            <person name="Feng W."/>
        </authorList>
    </citation>
    <scope>NUCLEOTIDE SEQUENCE [LARGE SCALE GENOMIC DNA]</scope>
    <source>
        <strain evidence="9">DH-2019</strain>
    </source>
</reference>
<evidence type="ECO:0000256" key="1">
    <source>
        <dbReference type="ARBA" id="ARBA00000900"/>
    </source>
</evidence>
<evidence type="ECO:0000313" key="10">
    <source>
        <dbReference type="Proteomes" id="UP001318860"/>
    </source>
</evidence>